<dbReference type="OrthoDB" id="5076426at2"/>
<dbReference type="InterPro" id="IPR010093">
    <property type="entry name" value="SinI_DNA-bd"/>
</dbReference>
<protein>
    <submittedName>
        <fullName evidence="2">DNA binding domain-containing protein, excisionase family</fullName>
    </submittedName>
</protein>
<dbReference type="GO" id="GO:0003677">
    <property type="term" value="F:DNA binding"/>
    <property type="evidence" value="ECO:0007669"/>
    <property type="project" value="InterPro"/>
</dbReference>
<name>A0A1N6FA18_9MICO</name>
<keyword evidence="3" id="KW-1185">Reference proteome</keyword>
<dbReference type="AlphaFoldDB" id="A0A1N6FA18"/>
<proteinExistence type="predicted"/>
<gene>
    <name evidence="2" type="ORF">SAMN05443544_1874</name>
</gene>
<dbReference type="InterPro" id="IPR009061">
    <property type="entry name" value="DNA-bd_dom_put_sf"/>
</dbReference>
<evidence type="ECO:0000313" key="3">
    <source>
        <dbReference type="Proteomes" id="UP000184699"/>
    </source>
</evidence>
<reference evidence="3" key="1">
    <citation type="submission" date="2016-11" db="EMBL/GenBank/DDBJ databases">
        <authorList>
            <person name="Varghese N."/>
            <person name="Submissions S."/>
        </authorList>
    </citation>
    <scope>NUCLEOTIDE SEQUENCE [LARGE SCALE GENOMIC DNA]</scope>
    <source>
        <strain evidence="3">DSM 8595</strain>
    </source>
</reference>
<evidence type="ECO:0000259" key="1">
    <source>
        <dbReference type="Pfam" id="PF12728"/>
    </source>
</evidence>
<dbReference type="STRING" id="232089.SAMN05443544_1874"/>
<dbReference type="Pfam" id="PF12728">
    <property type="entry name" value="HTH_17"/>
    <property type="match status" value="1"/>
</dbReference>
<dbReference type="EMBL" id="FSRJ01000002">
    <property type="protein sequence ID" value="SIN92109.1"/>
    <property type="molecule type" value="Genomic_DNA"/>
</dbReference>
<organism evidence="2 3">
    <name type="scientific">Agromyces cerinus subsp. cerinus</name>
    <dbReference type="NCBI Taxonomy" id="232089"/>
    <lineage>
        <taxon>Bacteria</taxon>
        <taxon>Bacillati</taxon>
        <taxon>Actinomycetota</taxon>
        <taxon>Actinomycetes</taxon>
        <taxon>Micrococcales</taxon>
        <taxon>Microbacteriaceae</taxon>
        <taxon>Agromyces</taxon>
    </lineage>
</organism>
<accession>A0A1N6FA18</accession>
<dbReference type="InterPro" id="IPR041657">
    <property type="entry name" value="HTH_17"/>
</dbReference>
<evidence type="ECO:0000313" key="2">
    <source>
        <dbReference type="EMBL" id="SIN92109.1"/>
    </source>
</evidence>
<feature type="domain" description="Helix-turn-helix" evidence="1">
    <location>
        <begin position="21"/>
        <end position="67"/>
    </location>
</feature>
<dbReference type="NCBIfam" id="TIGR01764">
    <property type="entry name" value="excise"/>
    <property type="match status" value="1"/>
</dbReference>
<sequence length="120" mass="13749">MVRKSEEIPPVDFGLEEKPVDVKAMAEYLGVSADTVRVYAHKGDIPSFKIGNRLRFYRSEVRAHLTRTTDPWAAPRARRSHNWSQRPAVGLHQVLDGATRHGDTWTQFWTHLDGMAREIP</sequence>
<dbReference type="SUPFAM" id="SSF46955">
    <property type="entry name" value="Putative DNA-binding domain"/>
    <property type="match status" value="1"/>
</dbReference>
<dbReference type="Proteomes" id="UP000184699">
    <property type="component" value="Unassembled WGS sequence"/>
</dbReference>